<dbReference type="InterPro" id="IPR043743">
    <property type="entry name" value="DUF5688"/>
</dbReference>
<dbReference type="EMBL" id="JAJEQW010000003">
    <property type="protein sequence ID" value="MCC2241492.1"/>
    <property type="molecule type" value="Genomic_DNA"/>
</dbReference>
<protein>
    <submittedName>
        <fullName evidence="1">DUF5688 family protein</fullName>
    </submittedName>
</protein>
<gene>
    <name evidence="1" type="ORF">LKD47_04120</name>
</gene>
<evidence type="ECO:0000313" key="1">
    <source>
        <dbReference type="EMBL" id="MCC2241492.1"/>
    </source>
</evidence>
<reference evidence="1" key="1">
    <citation type="submission" date="2021-10" db="EMBL/GenBank/DDBJ databases">
        <title>Anaerobic single-cell dispensing facilitates the cultivation of human gut bacteria.</title>
        <authorList>
            <person name="Afrizal A."/>
        </authorList>
    </citation>
    <scope>NUCLEOTIDE SEQUENCE</scope>
    <source>
        <strain evidence="1">CLA-AA-H204</strain>
    </source>
</reference>
<accession>A0AAW4WF43</accession>
<sequence>MTYQQFLTEIQLQIHSLFDTDVTIQLHKIQKNNGVTLDGLTILQKGCNISPTIYLNDYYKEYQAGKSIHNIILHIREIYRAYRPSSSVDVAFFTNFENVRHRILFKLIHYQKNEELLKEIPHFRYLDFAVVFYCLLSSSSQGNATILIRSTHLSYWNVSADALYSYALENTPAQLPADFEPLMPLLNKLMPMPFPADSMEEESETPLYVLTNKARLYGASCILYPNLLDSIADKLTCDFYLIPSSIHEFLILPVLPGTCIQDLNAMIHEVNSTQVEEEEILSDHAYFYSRSEKLLTSMPEERTTI</sequence>
<name>A0AAW4WF43_9FIRM</name>
<dbReference type="Pfam" id="PF18941">
    <property type="entry name" value="DUF5688"/>
    <property type="match status" value="1"/>
</dbReference>
<proteinExistence type="predicted"/>
<dbReference type="RefSeq" id="WP_117841122.1">
    <property type="nucleotide sequence ID" value="NZ_JAJEQW010000003.1"/>
</dbReference>
<dbReference type="Proteomes" id="UP001198893">
    <property type="component" value="Unassembled WGS sequence"/>
</dbReference>
<comment type="caution">
    <text evidence="1">The sequence shown here is derived from an EMBL/GenBank/DDBJ whole genome shotgun (WGS) entry which is preliminary data.</text>
</comment>
<dbReference type="AlphaFoldDB" id="A0AAW4WF43"/>
<evidence type="ECO:0000313" key="2">
    <source>
        <dbReference type="Proteomes" id="UP001198893"/>
    </source>
</evidence>
<organism evidence="1 2">
    <name type="scientific">Roseburia amylophila</name>
    <dbReference type="NCBI Taxonomy" id="2981794"/>
    <lineage>
        <taxon>Bacteria</taxon>
        <taxon>Bacillati</taxon>
        <taxon>Bacillota</taxon>
        <taxon>Clostridia</taxon>
        <taxon>Lachnospirales</taxon>
        <taxon>Lachnospiraceae</taxon>
        <taxon>Roseburia</taxon>
    </lineage>
</organism>